<name>A0A840RQK3_9BURK</name>
<organism evidence="2 3">
    <name type="scientific">Glaciimonas immobilis</name>
    <dbReference type="NCBI Taxonomy" id="728004"/>
    <lineage>
        <taxon>Bacteria</taxon>
        <taxon>Pseudomonadati</taxon>
        <taxon>Pseudomonadota</taxon>
        <taxon>Betaproteobacteria</taxon>
        <taxon>Burkholderiales</taxon>
        <taxon>Oxalobacteraceae</taxon>
        <taxon>Glaciimonas</taxon>
    </lineage>
</organism>
<evidence type="ECO:0000259" key="1">
    <source>
        <dbReference type="Pfam" id="PF01636"/>
    </source>
</evidence>
<accession>A0A840RQK3</accession>
<comment type="caution">
    <text evidence="2">The sequence shown here is derived from an EMBL/GenBank/DDBJ whole genome shotgun (WGS) entry which is preliminary data.</text>
</comment>
<protein>
    <recommendedName>
        <fullName evidence="1">Aminoglycoside phosphotransferase domain-containing protein</fullName>
    </recommendedName>
</protein>
<feature type="domain" description="Aminoglycoside phosphotransferase" evidence="1">
    <location>
        <begin position="51"/>
        <end position="285"/>
    </location>
</feature>
<dbReference type="InterPro" id="IPR002575">
    <property type="entry name" value="Aminoglycoside_PTrfase"/>
</dbReference>
<dbReference type="InterPro" id="IPR011009">
    <property type="entry name" value="Kinase-like_dom_sf"/>
</dbReference>
<sequence length="373" mass="42120">MTSNRTSTPTPPLLAAECAPSLPPEATDLRLIKILAWLSTLADYPTIAASMRPASADASFRRYFRVDRASSGVTASGATAPDTLIVMDAPQPQEDVRPFIAIAGIFNDAGMSTPAILAQDVEQGFLLLSDMGPTTYLQQLNEENADANALYLDAINALVTLQTHSKPDVLPEYDRAFLLKELQIFSEWYIGKHLNVTLTTEQSASLEEVFNVILANNMAQPQVYVHRDYHSRNLMVIPTGNPGVLDFQGALYGPITYDLASLLRDVYRSWDEAQILDWVIRYWERAKRVGLPVAPDIDTFYRDFEYMGLQRHLKILGLFARLKYRDGKPEYMQHIPQVMDYVRKAALRYRELIPLVRLIDKLEDTPQQIGYTF</sequence>
<dbReference type="Gene3D" id="3.90.1200.10">
    <property type="match status" value="1"/>
</dbReference>
<dbReference type="Pfam" id="PF01636">
    <property type="entry name" value="APH"/>
    <property type="match status" value="1"/>
</dbReference>
<gene>
    <name evidence="2" type="ORF">HNR39_002529</name>
</gene>
<proteinExistence type="predicted"/>
<dbReference type="SUPFAM" id="SSF56112">
    <property type="entry name" value="Protein kinase-like (PK-like)"/>
    <property type="match status" value="1"/>
</dbReference>
<evidence type="ECO:0000313" key="3">
    <source>
        <dbReference type="Proteomes" id="UP000571084"/>
    </source>
</evidence>
<dbReference type="RefSeq" id="WP_168055841.1">
    <property type="nucleotide sequence ID" value="NZ_JAAOZT010000007.1"/>
</dbReference>
<reference evidence="2 3" key="1">
    <citation type="submission" date="2020-08" db="EMBL/GenBank/DDBJ databases">
        <title>Genomic Encyclopedia of Type Strains, Phase IV (KMG-IV): sequencing the most valuable type-strain genomes for metagenomic binning, comparative biology and taxonomic classification.</title>
        <authorList>
            <person name="Goeker M."/>
        </authorList>
    </citation>
    <scope>NUCLEOTIDE SEQUENCE [LARGE SCALE GENOMIC DNA]</scope>
    <source>
        <strain evidence="2 3">DSM 23240</strain>
    </source>
</reference>
<dbReference type="Gene3D" id="3.30.200.20">
    <property type="entry name" value="Phosphorylase Kinase, domain 1"/>
    <property type="match status" value="1"/>
</dbReference>
<evidence type="ECO:0000313" key="2">
    <source>
        <dbReference type="EMBL" id="MBB5200687.1"/>
    </source>
</evidence>
<dbReference type="EMBL" id="JACHHQ010000005">
    <property type="protein sequence ID" value="MBB5200687.1"/>
    <property type="molecule type" value="Genomic_DNA"/>
</dbReference>
<dbReference type="Proteomes" id="UP000571084">
    <property type="component" value="Unassembled WGS sequence"/>
</dbReference>
<keyword evidence="3" id="KW-1185">Reference proteome</keyword>
<dbReference type="AlphaFoldDB" id="A0A840RQK3"/>